<dbReference type="EMBL" id="JBJKBG010000001">
    <property type="protein sequence ID" value="KAL3752779.1"/>
    <property type="molecule type" value="Genomic_DNA"/>
</dbReference>
<dbReference type="Pfam" id="PF14111">
    <property type="entry name" value="DUF4283"/>
    <property type="match status" value="1"/>
</dbReference>
<protein>
    <recommendedName>
        <fullName evidence="3">CCHC-type domain-containing protein</fullName>
    </recommendedName>
</protein>
<feature type="compositionally biased region" description="Polar residues" evidence="2">
    <location>
        <begin position="333"/>
        <end position="343"/>
    </location>
</feature>
<organism evidence="4 5">
    <name type="scientific">Eucalyptus globulus</name>
    <name type="common">Tasmanian blue gum</name>
    <dbReference type="NCBI Taxonomy" id="34317"/>
    <lineage>
        <taxon>Eukaryota</taxon>
        <taxon>Viridiplantae</taxon>
        <taxon>Streptophyta</taxon>
        <taxon>Embryophyta</taxon>
        <taxon>Tracheophyta</taxon>
        <taxon>Spermatophyta</taxon>
        <taxon>Magnoliopsida</taxon>
        <taxon>eudicotyledons</taxon>
        <taxon>Gunneridae</taxon>
        <taxon>Pentapetalae</taxon>
        <taxon>rosids</taxon>
        <taxon>malvids</taxon>
        <taxon>Myrtales</taxon>
        <taxon>Myrtaceae</taxon>
        <taxon>Myrtoideae</taxon>
        <taxon>Eucalypteae</taxon>
        <taxon>Eucalyptus</taxon>
    </lineage>
</organism>
<dbReference type="AlphaFoldDB" id="A0ABD3LLV3"/>
<dbReference type="InterPro" id="IPR025558">
    <property type="entry name" value="DUF4283"/>
</dbReference>
<gene>
    <name evidence="4" type="ORF">ACJRO7_000212</name>
</gene>
<keyword evidence="1" id="KW-0479">Metal-binding</keyword>
<dbReference type="InterPro" id="IPR001878">
    <property type="entry name" value="Znf_CCHC"/>
</dbReference>
<accession>A0ABD3LLV3</accession>
<keyword evidence="5" id="KW-1185">Reference proteome</keyword>
<dbReference type="PROSITE" id="PS50158">
    <property type="entry name" value="ZF_CCHC"/>
    <property type="match status" value="1"/>
</dbReference>
<dbReference type="Pfam" id="PF14392">
    <property type="entry name" value="zf-CCHC_4"/>
    <property type="match status" value="1"/>
</dbReference>
<keyword evidence="1" id="KW-0862">Zinc</keyword>
<feature type="region of interest" description="Disordered" evidence="2">
    <location>
        <begin position="286"/>
        <end position="320"/>
    </location>
</feature>
<feature type="compositionally biased region" description="Basic and acidic residues" evidence="2">
    <location>
        <begin position="292"/>
        <end position="309"/>
    </location>
</feature>
<evidence type="ECO:0000313" key="4">
    <source>
        <dbReference type="EMBL" id="KAL3752779.1"/>
    </source>
</evidence>
<evidence type="ECO:0000313" key="5">
    <source>
        <dbReference type="Proteomes" id="UP001634007"/>
    </source>
</evidence>
<dbReference type="GO" id="GO:0008270">
    <property type="term" value="F:zinc ion binding"/>
    <property type="evidence" value="ECO:0007669"/>
    <property type="project" value="UniProtKB-KW"/>
</dbReference>
<dbReference type="InterPro" id="IPR040256">
    <property type="entry name" value="At4g02000-like"/>
</dbReference>
<feature type="compositionally biased region" description="Basic residues" evidence="2">
    <location>
        <begin position="351"/>
        <end position="360"/>
    </location>
</feature>
<dbReference type="PANTHER" id="PTHR31286:SF99">
    <property type="entry name" value="DUF4283 DOMAIN-CONTAINING PROTEIN"/>
    <property type="match status" value="1"/>
</dbReference>
<proteinExistence type="predicted"/>
<evidence type="ECO:0000256" key="1">
    <source>
        <dbReference type="PROSITE-ProRule" id="PRU00047"/>
    </source>
</evidence>
<dbReference type="InterPro" id="IPR025836">
    <property type="entry name" value="Zn_knuckle_CX2CX4HX4C"/>
</dbReference>
<dbReference type="Proteomes" id="UP001634007">
    <property type="component" value="Unassembled WGS sequence"/>
</dbReference>
<sequence>MENRKADPRLELLCKRLGDMWSEDDIIDLEELDTSEQEKDCKLMLIGKLFTSPSVNFQAFQSTMKKAWKLDNVNITLLEQGHFLFTFKSTMDIKRVLDGGPWSFANHILLLKPWEPNTPPRCYDFTKGTFWVHLYGLPVEWRNERAVRKIARELGNVIEIKTETKNSAPFAFERVKVELDLSTPLKQGSVIKRARKFFWVEYKYERLPHYCYACGKLGHYTTHCTEIQVDENKMDNLRFGFWLKAEAKEFSPIWKLFYEENWENRTEDEIIPETQVLSNQMEIVQPACPHPSHKDRTEKRKEMDSKTSRGNEASSNPPFLLLTWPDKGKAPMSNTGISYAETNQKAEGKRGKTGAKKQKRYNPYAPEALQSLIDEDQLLETPVKVNGEVQWALVASPNKPPGYQ</sequence>
<keyword evidence="1" id="KW-0863">Zinc-finger</keyword>
<evidence type="ECO:0000256" key="2">
    <source>
        <dbReference type="SAM" id="MobiDB-lite"/>
    </source>
</evidence>
<feature type="region of interest" description="Disordered" evidence="2">
    <location>
        <begin position="333"/>
        <end position="362"/>
    </location>
</feature>
<evidence type="ECO:0000259" key="3">
    <source>
        <dbReference type="PROSITE" id="PS50158"/>
    </source>
</evidence>
<reference evidence="4 5" key="1">
    <citation type="submission" date="2024-11" db="EMBL/GenBank/DDBJ databases">
        <title>Chromosome-level genome assembly of Eucalyptus globulus Labill. provides insights into its genome evolution.</title>
        <authorList>
            <person name="Li X."/>
        </authorList>
    </citation>
    <scope>NUCLEOTIDE SEQUENCE [LARGE SCALE GENOMIC DNA]</scope>
    <source>
        <strain evidence="4">CL2024</strain>
        <tissue evidence="4">Fresh tender leaves</tissue>
    </source>
</reference>
<comment type="caution">
    <text evidence="4">The sequence shown here is derived from an EMBL/GenBank/DDBJ whole genome shotgun (WGS) entry which is preliminary data.</text>
</comment>
<dbReference type="PANTHER" id="PTHR31286">
    <property type="entry name" value="GLYCINE-RICH CELL WALL STRUCTURAL PROTEIN 1.8-LIKE"/>
    <property type="match status" value="1"/>
</dbReference>
<feature type="domain" description="CCHC-type" evidence="3">
    <location>
        <begin position="211"/>
        <end position="226"/>
    </location>
</feature>
<name>A0ABD3LLV3_EUCGL</name>